<organism evidence="4 5">
    <name type="scientific">Adhaeribacter terreus</name>
    <dbReference type="NCBI Taxonomy" id="529703"/>
    <lineage>
        <taxon>Bacteria</taxon>
        <taxon>Pseudomonadati</taxon>
        <taxon>Bacteroidota</taxon>
        <taxon>Cytophagia</taxon>
        <taxon>Cytophagales</taxon>
        <taxon>Hymenobacteraceae</taxon>
        <taxon>Adhaeribacter</taxon>
    </lineage>
</organism>
<dbReference type="Proteomes" id="UP001596161">
    <property type="component" value="Unassembled WGS sequence"/>
</dbReference>
<keyword evidence="2" id="KW-0472">Membrane</keyword>
<keyword evidence="1 4" id="KW-0378">Hydrolase</keyword>
<feature type="transmembrane region" description="Helical" evidence="2">
    <location>
        <begin position="80"/>
        <end position="100"/>
    </location>
</feature>
<evidence type="ECO:0000313" key="5">
    <source>
        <dbReference type="Proteomes" id="UP001596161"/>
    </source>
</evidence>
<keyword evidence="2" id="KW-1133">Transmembrane helix</keyword>
<sequence>MPYTSRLKRTYAAVAFASWLMLVGNILLCININVSLNTNSVYSHVNNLLTVVFMFTTFLSQQNESDHIKGTDFMGYLWKLFVQAGLMAYVCVIVHVGYLVAAKHWFPDSKYLLNVIYSINFALFIYFLGRAFYTWKKLILFQKSKSLHVEWRWFEWLMYGSLLLTLFNISYITYIFVPLLCLLVLYIFFVSINLRWVAYLTLTKKWRSILLLIVLLVSVVIFGRYFQVLAGNPNLIADHFEHPFVLLMLFFVFIYAFISLLVAVFSLPTSSVFEQKRDDLMNIQKLSQSIQQGQDESQVFDMLFDSTTKATGADAAWLEISENEEDVSHMLNLDLAKISRIRQILKNLNLDHVDYINNNLELNNYFRELGLPYKSLLVVALKSNKRSFGVLYLLKDIDHGFDRESINTVRTYTNQTILTIENLRLIEDSLQNERYKEELKIASAVQDSLIPKSFPSDSWFEVSTYAQPAKEVGGDFYDFLQLSESRIAIIIGDVSGKGVSAAFHMAQMKGIFHALMQDDLDPVVFMLKANSALSRCLERTSFITSSLYIIDYKMQGLMFARAGHCHTLYYNSMTEETFYFVTEGLGLGIIRDASYAKRIHKLYYDYNPGDVMVIYTDGVTEARSPAQEEYGEDRLKEMLMQTYHLEAEDIKYAIVNDLKTFIGDAHLHDDQTLMVVKFRNVQPKIQM</sequence>
<feature type="transmembrane region" description="Helical" evidence="2">
    <location>
        <begin position="12"/>
        <end position="34"/>
    </location>
</feature>
<keyword evidence="5" id="KW-1185">Reference proteome</keyword>
<dbReference type="GO" id="GO:0004722">
    <property type="term" value="F:protein serine/threonine phosphatase activity"/>
    <property type="evidence" value="ECO:0007669"/>
    <property type="project" value="UniProtKB-EC"/>
</dbReference>
<feature type="transmembrane region" description="Helical" evidence="2">
    <location>
        <begin position="246"/>
        <end position="267"/>
    </location>
</feature>
<evidence type="ECO:0000313" key="4">
    <source>
        <dbReference type="EMBL" id="MFC5269100.1"/>
    </source>
</evidence>
<keyword evidence="2" id="KW-0812">Transmembrane</keyword>
<gene>
    <name evidence="4" type="ORF">ACFPIB_00675</name>
</gene>
<dbReference type="SUPFAM" id="SSF55781">
    <property type="entry name" value="GAF domain-like"/>
    <property type="match status" value="1"/>
</dbReference>
<proteinExistence type="predicted"/>
<dbReference type="Gene3D" id="3.60.40.10">
    <property type="entry name" value="PPM-type phosphatase domain"/>
    <property type="match status" value="1"/>
</dbReference>
<feature type="domain" description="PPM-type phosphatase" evidence="3">
    <location>
        <begin position="457"/>
        <end position="678"/>
    </location>
</feature>
<feature type="transmembrane region" description="Helical" evidence="2">
    <location>
        <begin position="40"/>
        <end position="59"/>
    </location>
</feature>
<dbReference type="PANTHER" id="PTHR43156:SF2">
    <property type="entry name" value="STAGE II SPORULATION PROTEIN E"/>
    <property type="match status" value="1"/>
</dbReference>
<dbReference type="Pfam" id="PF07228">
    <property type="entry name" value="SpoIIE"/>
    <property type="match status" value="1"/>
</dbReference>
<dbReference type="EMBL" id="JBHSKT010000001">
    <property type="protein sequence ID" value="MFC5269100.1"/>
    <property type="molecule type" value="Genomic_DNA"/>
</dbReference>
<dbReference type="EC" id="3.1.3.16" evidence="4"/>
<dbReference type="InterPro" id="IPR036457">
    <property type="entry name" value="PPM-type-like_dom_sf"/>
</dbReference>
<protein>
    <submittedName>
        <fullName evidence="4">PP2C family protein-serine/threonine phosphatase</fullName>
        <ecNumber evidence="4">3.1.3.16</ecNumber>
    </submittedName>
</protein>
<dbReference type="InterPro" id="IPR001932">
    <property type="entry name" value="PPM-type_phosphatase-like_dom"/>
</dbReference>
<dbReference type="RefSeq" id="WP_378015485.1">
    <property type="nucleotide sequence ID" value="NZ_JBHSKT010000001.1"/>
</dbReference>
<evidence type="ECO:0000256" key="2">
    <source>
        <dbReference type="SAM" id="Phobius"/>
    </source>
</evidence>
<accession>A0ABW0E7R9</accession>
<feature type="transmembrane region" description="Helical" evidence="2">
    <location>
        <begin position="156"/>
        <end position="177"/>
    </location>
</feature>
<name>A0ABW0E7R9_9BACT</name>
<dbReference type="InterPro" id="IPR029016">
    <property type="entry name" value="GAF-like_dom_sf"/>
</dbReference>
<dbReference type="SMART" id="SM00331">
    <property type="entry name" value="PP2C_SIG"/>
    <property type="match status" value="1"/>
</dbReference>
<feature type="transmembrane region" description="Helical" evidence="2">
    <location>
        <begin position="209"/>
        <end position="226"/>
    </location>
</feature>
<dbReference type="SUPFAM" id="SSF81606">
    <property type="entry name" value="PP2C-like"/>
    <property type="match status" value="1"/>
</dbReference>
<dbReference type="Gene3D" id="3.30.450.40">
    <property type="match status" value="1"/>
</dbReference>
<evidence type="ECO:0000259" key="3">
    <source>
        <dbReference type="SMART" id="SM00331"/>
    </source>
</evidence>
<feature type="transmembrane region" description="Helical" evidence="2">
    <location>
        <begin position="112"/>
        <end position="135"/>
    </location>
</feature>
<dbReference type="InterPro" id="IPR052016">
    <property type="entry name" value="Bact_Sigma-Reg"/>
</dbReference>
<dbReference type="PANTHER" id="PTHR43156">
    <property type="entry name" value="STAGE II SPORULATION PROTEIN E-RELATED"/>
    <property type="match status" value="1"/>
</dbReference>
<reference evidence="5" key="1">
    <citation type="journal article" date="2019" name="Int. J. Syst. Evol. Microbiol.">
        <title>The Global Catalogue of Microorganisms (GCM) 10K type strain sequencing project: providing services to taxonomists for standard genome sequencing and annotation.</title>
        <authorList>
            <consortium name="The Broad Institute Genomics Platform"/>
            <consortium name="The Broad Institute Genome Sequencing Center for Infectious Disease"/>
            <person name="Wu L."/>
            <person name="Ma J."/>
        </authorList>
    </citation>
    <scope>NUCLEOTIDE SEQUENCE [LARGE SCALE GENOMIC DNA]</scope>
    <source>
        <strain evidence="5">KACC 12602</strain>
    </source>
</reference>
<evidence type="ECO:0000256" key="1">
    <source>
        <dbReference type="ARBA" id="ARBA00022801"/>
    </source>
</evidence>
<comment type="caution">
    <text evidence="4">The sequence shown here is derived from an EMBL/GenBank/DDBJ whole genome shotgun (WGS) entry which is preliminary data.</text>
</comment>